<dbReference type="GO" id="GO:0004519">
    <property type="term" value="F:endonuclease activity"/>
    <property type="evidence" value="ECO:0007669"/>
    <property type="project" value="InterPro"/>
</dbReference>
<dbReference type="AlphaFoldDB" id="B1JTE9"/>
<evidence type="ECO:0000256" key="3">
    <source>
        <dbReference type="ARBA" id="ARBA00022705"/>
    </source>
</evidence>
<dbReference type="InterPro" id="IPR004042">
    <property type="entry name" value="Intein_endonuc_central"/>
</dbReference>
<dbReference type="FunFam" id="1.10.860.10:FF:000001">
    <property type="entry name" value="Replicative DNA helicase"/>
    <property type="match status" value="1"/>
</dbReference>
<dbReference type="PROSITE" id="PS51199">
    <property type="entry name" value="SF4_HELICASE"/>
    <property type="match status" value="2"/>
</dbReference>
<dbReference type="SUPFAM" id="SSF52540">
    <property type="entry name" value="P-loop containing nucleoside triphosphate hydrolases"/>
    <property type="match status" value="2"/>
</dbReference>
<feature type="domain" description="SF4 helicase" evidence="17">
    <location>
        <begin position="574"/>
        <end position="802"/>
    </location>
</feature>
<evidence type="ECO:0000256" key="9">
    <source>
        <dbReference type="ARBA" id="ARBA00023125"/>
    </source>
</evidence>
<evidence type="ECO:0000259" key="17">
    <source>
        <dbReference type="PROSITE" id="PS51199"/>
    </source>
</evidence>
<evidence type="ECO:0000256" key="5">
    <source>
        <dbReference type="ARBA" id="ARBA00022741"/>
    </source>
</evidence>
<keyword evidence="4" id="KW-0677">Repeat</keyword>
<evidence type="ECO:0000256" key="4">
    <source>
        <dbReference type="ARBA" id="ARBA00022737"/>
    </source>
</evidence>
<comment type="catalytic activity">
    <reaction evidence="13 15">
        <text>ATP + H2O = ADP + phosphate + H(+)</text>
        <dbReference type="Rhea" id="RHEA:13065"/>
        <dbReference type="ChEBI" id="CHEBI:15377"/>
        <dbReference type="ChEBI" id="CHEBI:15378"/>
        <dbReference type="ChEBI" id="CHEBI:30616"/>
        <dbReference type="ChEBI" id="CHEBI:43474"/>
        <dbReference type="ChEBI" id="CHEBI:456216"/>
        <dbReference type="EC" id="5.6.2.3"/>
    </reaction>
</comment>
<dbReference type="SUPFAM" id="SSF55608">
    <property type="entry name" value="Homing endonucleases"/>
    <property type="match status" value="1"/>
</dbReference>
<keyword evidence="10" id="KW-0413">Isomerase</keyword>
<dbReference type="GO" id="GO:1990077">
    <property type="term" value="C:primosome complex"/>
    <property type="evidence" value="ECO:0007669"/>
    <property type="project" value="UniProtKB-UniRule"/>
</dbReference>
<dbReference type="Pfam" id="PF00772">
    <property type="entry name" value="DnaB"/>
    <property type="match status" value="1"/>
</dbReference>
<evidence type="ECO:0000256" key="10">
    <source>
        <dbReference type="ARBA" id="ARBA00023235"/>
    </source>
</evidence>
<dbReference type="CDD" id="cd00984">
    <property type="entry name" value="DnaB_C"/>
    <property type="match status" value="1"/>
</dbReference>
<dbReference type="SUPFAM" id="SSF51294">
    <property type="entry name" value="Hedgehog/intein (Hint) domain"/>
    <property type="match status" value="1"/>
</dbReference>
<dbReference type="EC" id="5.6.2.3" evidence="14 15"/>
<evidence type="ECO:0000256" key="12">
    <source>
        <dbReference type="ARBA" id="ARBA00044940"/>
    </source>
</evidence>
<dbReference type="Gene3D" id="3.10.28.10">
    <property type="entry name" value="Homing endonucleases"/>
    <property type="match status" value="1"/>
</dbReference>
<dbReference type="PANTHER" id="PTHR30153:SF2">
    <property type="entry name" value="REPLICATIVE DNA HELICASE"/>
    <property type="match status" value="1"/>
</dbReference>
<dbReference type="NCBIfam" id="TIGR00665">
    <property type="entry name" value="DnaB"/>
    <property type="match status" value="1"/>
</dbReference>
<dbReference type="GO" id="GO:0006269">
    <property type="term" value="P:DNA replication, synthesis of primer"/>
    <property type="evidence" value="ECO:0007669"/>
    <property type="project" value="UniProtKB-UniRule"/>
</dbReference>
<gene>
    <name evidence="18" type="ordered locus">Bcenmc03_1893</name>
</gene>
<dbReference type="EMBL" id="CP000958">
    <property type="protein sequence ID" value="ACA91054.1"/>
    <property type="molecule type" value="Genomic_DNA"/>
</dbReference>
<evidence type="ECO:0000256" key="13">
    <source>
        <dbReference type="ARBA" id="ARBA00048954"/>
    </source>
</evidence>
<dbReference type="Pfam" id="PF03796">
    <property type="entry name" value="DnaB_C"/>
    <property type="match status" value="2"/>
</dbReference>
<dbReference type="Proteomes" id="UP000002169">
    <property type="component" value="Chromosome 1"/>
</dbReference>
<proteinExistence type="inferred from homology"/>
<dbReference type="PROSITE" id="PS50819">
    <property type="entry name" value="INTEIN_ENDONUCLEASE"/>
    <property type="match status" value="1"/>
</dbReference>
<comment type="function">
    <text evidence="12">The intein is an endonuclease.</text>
</comment>
<dbReference type="InterPro" id="IPR004860">
    <property type="entry name" value="LAGLIDADG_dom"/>
</dbReference>
<dbReference type="RefSeq" id="WP_012328666.1">
    <property type="nucleotide sequence ID" value="NC_010508.1"/>
</dbReference>
<dbReference type="SUPFAM" id="SSF48024">
    <property type="entry name" value="N-terminal domain of DnaB helicase"/>
    <property type="match status" value="1"/>
</dbReference>
<keyword evidence="2 15" id="KW-0639">Primosome</keyword>
<evidence type="ECO:0000256" key="6">
    <source>
        <dbReference type="ARBA" id="ARBA00022801"/>
    </source>
</evidence>
<evidence type="ECO:0000256" key="11">
    <source>
        <dbReference type="ARBA" id="ARBA00044932"/>
    </source>
</evidence>
<name>B1JTE9_BURO0</name>
<dbReference type="InterPro" id="IPR027434">
    <property type="entry name" value="Homing_endonucl"/>
</dbReference>
<keyword evidence="5 15" id="KW-0547">Nucleotide-binding</keyword>
<dbReference type="Gene3D" id="1.10.860.10">
    <property type="entry name" value="DNAb Helicase, Chain A"/>
    <property type="match status" value="1"/>
</dbReference>
<reference evidence="19" key="1">
    <citation type="submission" date="2008-02" db="EMBL/GenBank/DDBJ databases">
        <title>Complete sequence of chromosome 1 of Burkholderia cenocepacia MC0-3.</title>
        <authorList>
            <person name="Copeland A."/>
            <person name="Lucas S."/>
            <person name="Lapidus A."/>
            <person name="Barry K."/>
            <person name="Bruce D."/>
            <person name="Goodwin L."/>
            <person name="Glavina del Rio T."/>
            <person name="Dalin E."/>
            <person name="Tice H."/>
            <person name="Pitluck S."/>
            <person name="Chain P."/>
            <person name="Malfatti S."/>
            <person name="Shin M."/>
            <person name="Vergez L."/>
            <person name="Schmutz J."/>
            <person name="Larimer F."/>
            <person name="Land M."/>
            <person name="Hauser L."/>
            <person name="Kyrpides N."/>
            <person name="Mikhailova N."/>
            <person name="Tiedje J."/>
            <person name="Richardson P."/>
        </authorList>
    </citation>
    <scope>NUCLEOTIDE SEQUENCE [LARGE SCALE GENOMIC DNA]</scope>
    <source>
        <strain evidence="19">MC0-3</strain>
    </source>
</reference>
<evidence type="ECO:0000256" key="14">
    <source>
        <dbReference type="NCBIfam" id="TIGR00665"/>
    </source>
</evidence>
<protein>
    <recommendedName>
        <fullName evidence="14 15">Replicative DNA helicase</fullName>
        <ecNumber evidence="14 15">5.6.2.3</ecNumber>
    </recommendedName>
</protein>
<dbReference type="GO" id="GO:0005829">
    <property type="term" value="C:cytosol"/>
    <property type="evidence" value="ECO:0007669"/>
    <property type="project" value="TreeGrafter"/>
</dbReference>
<comment type="function">
    <text evidence="11 15">The main replicative DNA helicase, it participates in initiation and elongation during chromosome replication. Travels ahead of the DNA replisome, separating dsDNA into templates for DNA synthesis. A processive ATP-dependent 5'-3' DNA helicase it has DNA-dependent ATPase activity.</text>
</comment>
<keyword evidence="6 15" id="KW-0378">Hydrolase</keyword>
<keyword evidence="8 15" id="KW-0067">ATP-binding</keyword>
<dbReference type="KEGG" id="bcm:Bcenmc03_1893"/>
<dbReference type="GO" id="GO:0043139">
    <property type="term" value="F:5'-3' DNA helicase activity"/>
    <property type="evidence" value="ECO:0007669"/>
    <property type="project" value="UniProtKB-EC"/>
</dbReference>
<evidence type="ECO:0000256" key="2">
    <source>
        <dbReference type="ARBA" id="ARBA00022515"/>
    </source>
</evidence>
<dbReference type="InterPro" id="IPR007694">
    <property type="entry name" value="DNA_helicase_DnaB-like_C"/>
</dbReference>
<feature type="domain" description="SF4 helicase" evidence="17">
    <location>
        <begin position="189"/>
        <end position="226"/>
    </location>
</feature>
<evidence type="ECO:0000313" key="19">
    <source>
        <dbReference type="Proteomes" id="UP000002169"/>
    </source>
</evidence>
<dbReference type="InterPro" id="IPR007692">
    <property type="entry name" value="DNA_helicase_DnaB"/>
</dbReference>
<dbReference type="GO" id="GO:0003677">
    <property type="term" value="F:DNA binding"/>
    <property type="evidence" value="ECO:0007669"/>
    <property type="project" value="UniProtKB-UniRule"/>
</dbReference>
<dbReference type="InterPro" id="IPR036185">
    <property type="entry name" value="DNA_heli_DnaB-like_N_sf"/>
</dbReference>
<dbReference type="InterPro" id="IPR007693">
    <property type="entry name" value="DNA_helicase_DnaB-like_N"/>
</dbReference>
<dbReference type="Gene3D" id="3.40.50.300">
    <property type="entry name" value="P-loop containing nucleotide triphosphate hydrolases"/>
    <property type="match status" value="2"/>
</dbReference>
<evidence type="ECO:0000259" key="16">
    <source>
        <dbReference type="PROSITE" id="PS50819"/>
    </source>
</evidence>
<evidence type="ECO:0000313" key="18">
    <source>
        <dbReference type="EMBL" id="ACA91054.1"/>
    </source>
</evidence>
<keyword evidence="7 15" id="KW-0347">Helicase</keyword>
<keyword evidence="9 15" id="KW-0238">DNA-binding</keyword>
<dbReference type="GO" id="GO:0016887">
    <property type="term" value="F:ATP hydrolysis activity"/>
    <property type="evidence" value="ECO:0007669"/>
    <property type="project" value="RHEA"/>
</dbReference>
<keyword evidence="3 15" id="KW-0235">DNA replication</keyword>
<evidence type="ECO:0000256" key="15">
    <source>
        <dbReference type="RuleBase" id="RU362085"/>
    </source>
</evidence>
<dbReference type="InterPro" id="IPR016136">
    <property type="entry name" value="DNA_helicase_N/primase_C"/>
</dbReference>
<evidence type="ECO:0000256" key="8">
    <source>
        <dbReference type="ARBA" id="ARBA00022840"/>
    </source>
</evidence>
<dbReference type="InterPro" id="IPR027417">
    <property type="entry name" value="P-loop_NTPase"/>
</dbReference>
<evidence type="ECO:0000256" key="7">
    <source>
        <dbReference type="ARBA" id="ARBA00022806"/>
    </source>
</evidence>
<dbReference type="HOGENOM" id="CLU_005373_4_1_4"/>
<dbReference type="GO" id="GO:0005524">
    <property type="term" value="F:ATP binding"/>
    <property type="evidence" value="ECO:0007669"/>
    <property type="project" value="UniProtKB-UniRule"/>
</dbReference>
<dbReference type="Pfam" id="PF14528">
    <property type="entry name" value="LAGLIDADG_3"/>
    <property type="match status" value="1"/>
</dbReference>
<evidence type="ECO:0000256" key="1">
    <source>
        <dbReference type="ARBA" id="ARBA00008428"/>
    </source>
</evidence>
<sequence length="807" mass="89596">MNAPQDPQIESLKVPPHSVEAEQSVLGGLLLDNAAWDRIADFLSQGDFYRYDHRIIYEHIGRLIASTRPADVVTVYEALTTSGKADDVGGLAYLNALAQNTPSAANIRRYAEIVRDRAVLRRLVSVADEISADAFNPQGKEVRQLLDEAESKVFSIAEEGARGNQGFLEIGPLLTQVVERIDTLYHTANPSDVTGTPTGFVDLDRMTSGMHGGELIIVAGRPSMGKAQPLDARVRTLTGWKPMGELAVGDALASVDGAPSIVTGIYPQGERQVYRVRFSDGRSAECCDEHLWCVHFREWEKPRVLSTAEIRTLLTRERYRNRLWIDMPSGEFGHREALPVDPWVLGALLGDGALGGTAVRFSVKAEETLNRMRERVDASLELEYAGQYDWRIKRRPSTATAARPCANPLKAALEQLGVWGRTSYDKFIPRLYLDADKDTRLDVLRGLLDTDGWVESWGTVRYSTASAQLASDVRELARSLGAWCQVAEKATSFTVDGERKAGATAYICTISHPDPQSLFLFEGKRERLTAGRTRRKLPVITGIEPSRRTATQCISVSHPSRLYVTDDYVVTHNTAFSMNIGEYVAVEYGLPVAVFSMEMPGTQLVMRMLGSIGRLDQHRMRTGRLTDEDWPKLTHAVQKMSEAQLFIDETGGLNPMELRSRARRLARQCGKLGLIIVDYLQLMSGSSQGENRATEISEISRSLKSLAKELDVPVIALSQLNRGLEQRPNKRPVMSDLRESGAIEQDADVILFIYRDEVYNPDSPDKGTAEIIIGKQRNGPIGPVRLTFLGQYTKFDNFAGAQTFYGE</sequence>
<comment type="similarity">
    <text evidence="1 15">Belongs to the helicase family. DnaB subfamily.</text>
</comment>
<dbReference type="InterPro" id="IPR036844">
    <property type="entry name" value="Hint_dom_sf"/>
</dbReference>
<organism evidence="18 19">
    <name type="scientific">Burkholderia orbicola (strain MC0-3)</name>
    <dbReference type="NCBI Taxonomy" id="406425"/>
    <lineage>
        <taxon>Bacteria</taxon>
        <taxon>Pseudomonadati</taxon>
        <taxon>Pseudomonadota</taxon>
        <taxon>Betaproteobacteria</taxon>
        <taxon>Burkholderiales</taxon>
        <taxon>Burkholderiaceae</taxon>
        <taxon>Burkholderia</taxon>
        <taxon>Burkholderia cepacia complex</taxon>
        <taxon>Burkholderia orbicola</taxon>
    </lineage>
</organism>
<feature type="domain" description="DOD-type homing endonuclease" evidence="16">
    <location>
        <begin position="344"/>
        <end position="482"/>
    </location>
</feature>
<dbReference type="PANTHER" id="PTHR30153">
    <property type="entry name" value="REPLICATIVE DNA HELICASE DNAB"/>
    <property type="match status" value="1"/>
</dbReference>
<accession>B1JTE9</accession>